<evidence type="ECO:0000256" key="4">
    <source>
        <dbReference type="ARBA" id="ARBA00022989"/>
    </source>
</evidence>
<name>A0A3N2RHZ4_LYSEN</name>
<feature type="transmembrane region" description="Helical" evidence="6">
    <location>
        <begin position="50"/>
        <end position="68"/>
    </location>
</feature>
<keyword evidence="2" id="KW-1003">Cell membrane</keyword>
<dbReference type="PIRSF" id="PIRSF006324">
    <property type="entry name" value="LeuE"/>
    <property type="match status" value="1"/>
</dbReference>
<evidence type="ECO:0000313" key="7">
    <source>
        <dbReference type="EMBL" id="ROU07112.1"/>
    </source>
</evidence>
<dbReference type="Proteomes" id="UP000275910">
    <property type="component" value="Unassembled WGS sequence"/>
</dbReference>
<evidence type="ECO:0000313" key="8">
    <source>
        <dbReference type="Proteomes" id="UP000275910"/>
    </source>
</evidence>
<evidence type="ECO:0000256" key="6">
    <source>
        <dbReference type="SAM" id="Phobius"/>
    </source>
</evidence>
<keyword evidence="4 6" id="KW-1133">Transmembrane helix</keyword>
<feature type="transmembrane region" description="Helical" evidence="6">
    <location>
        <begin position="113"/>
        <end position="134"/>
    </location>
</feature>
<reference evidence="7 8" key="1">
    <citation type="submission" date="2018-10" db="EMBL/GenBank/DDBJ databases">
        <title>The genome of Lysobacter enzymogenes OH11.</title>
        <authorList>
            <person name="Liu F."/>
            <person name="Zhao Y."/>
            <person name="Qian G."/>
            <person name="Chen Y."/>
            <person name="Xu H."/>
        </authorList>
    </citation>
    <scope>NUCLEOTIDE SEQUENCE [LARGE SCALE GENOMIC DNA]</scope>
    <source>
        <strain evidence="7 8">OH11</strain>
    </source>
</reference>
<sequence length="208" mass="21239">MDLHTAALFCATVFPLICTPGPDMLFVASQSLGGGAAAGLRATAGVCAGYLLHSLLAALGLAALVAASPPLFQALRWIGVAYLAWLAFKLLRSALRRGALDLRAVESGGRRDALRRGFLTAALNPKGMMVYLAILPQFMRADAPAAPQAIALSALFVAGCALVYAALSLVLGRGARGGGSTLGGRRRRWIDGLAGGLIAAAAGKLALS</sequence>
<evidence type="ECO:0000256" key="1">
    <source>
        <dbReference type="ARBA" id="ARBA00004651"/>
    </source>
</evidence>
<evidence type="ECO:0000256" key="5">
    <source>
        <dbReference type="ARBA" id="ARBA00023136"/>
    </source>
</evidence>
<dbReference type="InterPro" id="IPR001123">
    <property type="entry name" value="LeuE-type"/>
</dbReference>
<dbReference type="Pfam" id="PF01810">
    <property type="entry name" value="LysE"/>
    <property type="match status" value="1"/>
</dbReference>
<evidence type="ECO:0000256" key="2">
    <source>
        <dbReference type="ARBA" id="ARBA00022475"/>
    </source>
</evidence>
<dbReference type="GO" id="GO:0015171">
    <property type="term" value="F:amino acid transmembrane transporter activity"/>
    <property type="evidence" value="ECO:0007669"/>
    <property type="project" value="TreeGrafter"/>
</dbReference>
<dbReference type="PANTHER" id="PTHR30086">
    <property type="entry name" value="ARGININE EXPORTER PROTEIN ARGO"/>
    <property type="match status" value="1"/>
</dbReference>
<feature type="transmembrane region" description="Helical" evidence="6">
    <location>
        <begin position="74"/>
        <end position="92"/>
    </location>
</feature>
<comment type="subcellular location">
    <subcellularLocation>
        <location evidence="1">Cell membrane</location>
        <topology evidence="1">Multi-pass membrane protein</topology>
    </subcellularLocation>
</comment>
<accession>A0A3N2RHZ4</accession>
<protein>
    <submittedName>
        <fullName evidence="7">LysE family translocator</fullName>
    </submittedName>
</protein>
<dbReference type="PANTHER" id="PTHR30086:SF20">
    <property type="entry name" value="ARGININE EXPORTER PROTEIN ARGO-RELATED"/>
    <property type="match status" value="1"/>
</dbReference>
<comment type="caution">
    <text evidence="7">The sequence shown here is derived from an EMBL/GenBank/DDBJ whole genome shotgun (WGS) entry which is preliminary data.</text>
</comment>
<dbReference type="RefSeq" id="WP_123647472.1">
    <property type="nucleotide sequence ID" value="NZ_RCTY01000024.1"/>
</dbReference>
<evidence type="ECO:0000256" key="3">
    <source>
        <dbReference type="ARBA" id="ARBA00022692"/>
    </source>
</evidence>
<gene>
    <name evidence="7" type="ORF">D9T17_11085</name>
</gene>
<dbReference type="EMBL" id="RCTY01000024">
    <property type="protein sequence ID" value="ROU07112.1"/>
    <property type="molecule type" value="Genomic_DNA"/>
</dbReference>
<dbReference type="GO" id="GO:0005886">
    <property type="term" value="C:plasma membrane"/>
    <property type="evidence" value="ECO:0007669"/>
    <property type="project" value="UniProtKB-SubCell"/>
</dbReference>
<dbReference type="AlphaFoldDB" id="A0A3N2RHZ4"/>
<keyword evidence="5 6" id="KW-0472">Membrane</keyword>
<feature type="transmembrane region" description="Helical" evidence="6">
    <location>
        <begin position="146"/>
        <end position="167"/>
    </location>
</feature>
<organism evidence="7 8">
    <name type="scientific">Lysobacter enzymogenes</name>
    <dbReference type="NCBI Taxonomy" id="69"/>
    <lineage>
        <taxon>Bacteria</taxon>
        <taxon>Pseudomonadati</taxon>
        <taxon>Pseudomonadota</taxon>
        <taxon>Gammaproteobacteria</taxon>
        <taxon>Lysobacterales</taxon>
        <taxon>Lysobacteraceae</taxon>
        <taxon>Lysobacter</taxon>
    </lineage>
</organism>
<keyword evidence="3 6" id="KW-0812">Transmembrane</keyword>
<proteinExistence type="predicted"/>